<dbReference type="RefSeq" id="WP_144987331.1">
    <property type="nucleotide sequence ID" value="NZ_CP037920.1"/>
</dbReference>
<name>A0A517VZY8_9PLAN</name>
<dbReference type="KEGG" id="gaw:V144x_40730"/>
<evidence type="ECO:0000313" key="4">
    <source>
        <dbReference type="Proteomes" id="UP000318704"/>
    </source>
</evidence>
<feature type="compositionally biased region" description="Polar residues" evidence="1">
    <location>
        <begin position="709"/>
        <end position="725"/>
    </location>
</feature>
<evidence type="ECO:0008006" key="5">
    <source>
        <dbReference type="Google" id="ProtNLM"/>
    </source>
</evidence>
<feature type="transmembrane region" description="Helical" evidence="2">
    <location>
        <begin position="46"/>
        <end position="64"/>
    </location>
</feature>
<proteinExistence type="predicted"/>
<dbReference type="EMBL" id="CP037920">
    <property type="protein sequence ID" value="QDT98566.1"/>
    <property type="molecule type" value="Genomic_DNA"/>
</dbReference>
<feature type="transmembrane region" description="Helical" evidence="2">
    <location>
        <begin position="217"/>
        <end position="236"/>
    </location>
</feature>
<feature type="transmembrane region" description="Helical" evidence="2">
    <location>
        <begin position="6"/>
        <end position="26"/>
    </location>
</feature>
<keyword evidence="2" id="KW-0812">Transmembrane</keyword>
<keyword evidence="2" id="KW-0472">Membrane</keyword>
<evidence type="ECO:0000256" key="1">
    <source>
        <dbReference type="SAM" id="MobiDB-lite"/>
    </source>
</evidence>
<dbReference type="Proteomes" id="UP000318704">
    <property type="component" value="Chromosome"/>
</dbReference>
<feature type="compositionally biased region" description="Basic and acidic residues" evidence="1">
    <location>
        <begin position="695"/>
        <end position="708"/>
    </location>
</feature>
<dbReference type="AlphaFoldDB" id="A0A517VZY8"/>
<feature type="transmembrane region" description="Helical" evidence="2">
    <location>
        <begin position="387"/>
        <end position="407"/>
    </location>
</feature>
<evidence type="ECO:0000313" key="3">
    <source>
        <dbReference type="EMBL" id="QDT98566.1"/>
    </source>
</evidence>
<keyword evidence="2" id="KW-1133">Transmembrane helix</keyword>
<feature type="transmembrane region" description="Helical" evidence="2">
    <location>
        <begin position="460"/>
        <end position="477"/>
    </location>
</feature>
<reference evidence="3 4" key="1">
    <citation type="submission" date="2019-03" db="EMBL/GenBank/DDBJ databases">
        <title>Deep-cultivation of Planctomycetes and their phenomic and genomic characterization uncovers novel biology.</title>
        <authorList>
            <person name="Wiegand S."/>
            <person name="Jogler M."/>
            <person name="Boedeker C."/>
            <person name="Pinto D."/>
            <person name="Vollmers J."/>
            <person name="Rivas-Marin E."/>
            <person name="Kohn T."/>
            <person name="Peeters S.H."/>
            <person name="Heuer A."/>
            <person name="Rast P."/>
            <person name="Oberbeckmann S."/>
            <person name="Bunk B."/>
            <person name="Jeske O."/>
            <person name="Meyerdierks A."/>
            <person name="Storesund J.E."/>
            <person name="Kallscheuer N."/>
            <person name="Luecker S."/>
            <person name="Lage O.M."/>
            <person name="Pohl T."/>
            <person name="Merkel B.J."/>
            <person name="Hornburger P."/>
            <person name="Mueller R.-W."/>
            <person name="Bruemmer F."/>
            <person name="Labrenz M."/>
            <person name="Spormann A.M."/>
            <person name="Op den Camp H."/>
            <person name="Overmann J."/>
            <person name="Amann R."/>
            <person name="Jetten M.S.M."/>
            <person name="Mascher T."/>
            <person name="Medema M.H."/>
            <person name="Devos D.P."/>
            <person name="Kaster A.-K."/>
            <person name="Ovreas L."/>
            <person name="Rohde M."/>
            <person name="Galperin M.Y."/>
            <person name="Jogler C."/>
        </authorList>
    </citation>
    <scope>NUCLEOTIDE SEQUENCE [LARGE SCALE GENOMIC DNA]</scope>
    <source>
        <strain evidence="3 4">V144</strain>
    </source>
</reference>
<accession>A0A517VZY8</accession>
<feature type="transmembrane region" description="Helical" evidence="2">
    <location>
        <begin position="70"/>
        <end position="89"/>
    </location>
</feature>
<protein>
    <recommendedName>
        <fullName evidence="5">Glycosyltransferase RgtA/B/C/D-like domain-containing protein</fullName>
    </recommendedName>
</protein>
<feature type="transmembrane region" description="Helical" evidence="2">
    <location>
        <begin position="522"/>
        <end position="542"/>
    </location>
</feature>
<feature type="transmembrane region" description="Helical" evidence="2">
    <location>
        <begin position="242"/>
        <end position="258"/>
    </location>
</feature>
<feature type="transmembrane region" description="Helical" evidence="2">
    <location>
        <begin position="312"/>
        <end position="328"/>
    </location>
</feature>
<feature type="transmembrane region" description="Helical" evidence="2">
    <location>
        <begin position="110"/>
        <end position="128"/>
    </location>
</feature>
<feature type="transmembrane region" description="Helical" evidence="2">
    <location>
        <begin position="419"/>
        <end position="440"/>
    </location>
</feature>
<sequence length="725" mass="81548">MIPEAQGAFVGGLWSAINVLLLSRIWKLSGWMFPHDEIWRRVGSTIVLMWAWISLVVAVLAPFSSLNGQTLIAVNLIVLLLVFVFGQTIKNQPHLLTTSVIDHTSATEGFVRNLLLLLLALIFLSEVLPQSMINFPSDWDTLMYHLPLINEWLQTNSLSAPGSPVWYNPGNYELLGLWIVAPFSGDFWIPLAGLIPPILLVSATCSACQEFGMRRTTTVSIVLAIAGTHCVFGQLHSCENDIAVAALFAFAVAFGFRWSRTCSFADALLTACAVGLLCGVKYYALGYTALSSILIVTTMFIRQGVRRATQAGLTLLLGVFLISGHWYLRNYLTTGTPLYPLGYNSQTNALAELRPNTFTSTLLGGWDPTHLSQCIESIWMYGGYVQVLAVCLIPFLLAWMIAGTIIARQEKASRIRLNYLCMLLAVVGSLLVFAVTPFLVDPKDPTRIAAQVRVMRFGQCPLWVLTLCLGLICDDIFRIPTTKYASYSSYLWGLKSIPRLSIFVLSIIQFCLAFVIEASQSIFISVLLLVDLAILWACLHYFGAGTNVLKKARNWSFILIVLIVGSASSYNATRWHHGFSQFYDDFLDVRFFTQIETRELKPKINRIMVLHYRVYPFYGSQRQFRVHRPTLITTRDDFLTALKSFQPDLIFVHPHDPHKYGRYKNAGFWARNELGKSLELLQINNHYDVYALHETDDSQKEDSPKEKNAQVTVTIRGQSEYVKTQ</sequence>
<feature type="transmembrane region" description="Helical" evidence="2">
    <location>
        <begin position="554"/>
        <end position="572"/>
    </location>
</feature>
<feature type="transmembrane region" description="Helical" evidence="2">
    <location>
        <begin position="497"/>
        <end position="516"/>
    </location>
</feature>
<feature type="region of interest" description="Disordered" evidence="1">
    <location>
        <begin position="695"/>
        <end position="725"/>
    </location>
</feature>
<organism evidence="3 4">
    <name type="scientific">Gimesia aquarii</name>
    <dbReference type="NCBI Taxonomy" id="2527964"/>
    <lineage>
        <taxon>Bacteria</taxon>
        <taxon>Pseudomonadati</taxon>
        <taxon>Planctomycetota</taxon>
        <taxon>Planctomycetia</taxon>
        <taxon>Planctomycetales</taxon>
        <taxon>Planctomycetaceae</taxon>
        <taxon>Gimesia</taxon>
    </lineage>
</organism>
<gene>
    <name evidence="3" type="ORF">V144x_40730</name>
</gene>
<evidence type="ECO:0000256" key="2">
    <source>
        <dbReference type="SAM" id="Phobius"/>
    </source>
</evidence>